<feature type="repeat" description="TPR" evidence="3">
    <location>
        <begin position="418"/>
        <end position="451"/>
    </location>
</feature>
<dbReference type="Proteomes" id="UP000248857">
    <property type="component" value="Unassembled WGS sequence"/>
</dbReference>
<dbReference type="AlphaFoldDB" id="A0A2W1JIR1"/>
<dbReference type="InterPro" id="IPR009003">
    <property type="entry name" value="Peptidase_S1_PA"/>
</dbReference>
<feature type="repeat" description="TPR" evidence="3">
    <location>
        <begin position="248"/>
        <end position="281"/>
    </location>
</feature>
<dbReference type="Pfam" id="PF13414">
    <property type="entry name" value="TPR_11"/>
    <property type="match status" value="1"/>
</dbReference>
<dbReference type="Pfam" id="PF13365">
    <property type="entry name" value="Trypsin_2"/>
    <property type="match status" value="1"/>
</dbReference>
<dbReference type="InterPro" id="IPR011990">
    <property type="entry name" value="TPR-like_helical_dom_sf"/>
</dbReference>
<keyword evidence="2 3" id="KW-0802">TPR repeat</keyword>
<dbReference type="SMART" id="SM00028">
    <property type="entry name" value="TPR"/>
    <property type="match status" value="7"/>
</dbReference>
<dbReference type="Pfam" id="PF13432">
    <property type="entry name" value="TPR_16"/>
    <property type="match status" value="2"/>
</dbReference>
<dbReference type="SUPFAM" id="SSF48452">
    <property type="entry name" value="TPR-like"/>
    <property type="match status" value="2"/>
</dbReference>
<dbReference type="PANTHER" id="PTHR44858">
    <property type="entry name" value="TETRATRICOPEPTIDE REPEAT PROTEIN 6"/>
    <property type="match status" value="1"/>
</dbReference>
<evidence type="ECO:0000313" key="5">
    <source>
        <dbReference type="EMBL" id="PZD73176.1"/>
    </source>
</evidence>
<name>A0A2W1JIR1_9CYAN</name>
<dbReference type="OrthoDB" id="561030at2"/>
<comment type="caution">
    <text evidence="5">The sequence shown here is derived from an EMBL/GenBank/DDBJ whole genome shotgun (WGS) entry which is preliminary data.</text>
</comment>
<dbReference type="RefSeq" id="WP_110986161.1">
    <property type="nucleotide sequence ID" value="NZ_CAWNWM010000006.1"/>
</dbReference>
<gene>
    <name evidence="5" type="primary">yrrB_7</name>
    <name evidence="5" type="ORF">C1752_02183</name>
</gene>
<feature type="repeat" description="TPR" evidence="3">
    <location>
        <begin position="282"/>
        <end position="315"/>
    </location>
</feature>
<accession>A0A2W1JIR1</accession>
<dbReference type="PANTHER" id="PTHR44858:SF1">
    <property type="entry name" value="UDP-N-ACETYLGLUCOSAMINE--PEPTIDE N-ACETYLGLUCOSAMINYLTRANSFERASE SPINDLY-RELATED"/>
    <property type="match status" value="1"/>
</dbReference>
<dbReference type="PROSITE" id="PS50005">
    <property type="entry name" value="TPR"/>
    <property type="match status" value="4"/>
</dbReference>
<dbReference type="InterPro" id="IPR050498">
    <property type="entry name" value="Ycf3"/>
</dbReference>
<feature type="repeat" description="TPR" evidence="3">
    <location>
        <begin position="452"/>
        <end position="485"/>
    </location>
</feature>
<keyword evidence="4" id="KW-0732">Signal</keyword>
<proteinExistence type="predicted"/>
<keyword evidence="1" id="KW-0677">Repeat</keyword>
<dbReference type="SUPFAM" id="SSF50494">
    <property type="entry name" value="Trypsin-like serine proteases"/>
    <property type="match status" value="1"/>
</dbReference>
<dbReference type="InterPro" id="IPR043504">
    <property type="entry name" value="Peptidase_S1_PA_chymotrypsin"/>
</dbReference>
<dbReference type="PROSITE" id="PS50293">
    <property type="entry name" value="TPR_REGION"/>
    <property type="match status" value="2"/>
</dbReference>
<evidence type="ECO:0000256" key="1">
    <source>
        <dbReference type="ARBA" id="ARBA00022737"/>
    </source>
</evidence>
<evidence type="ECO:0000256" key="2">
    <source>
        <dbReference type="ARBA" id="ARBA00022803"/>
    </source>
</evidence>
<evidence type="ECO:0000313" key="6">
    <source>
        <dbReference type="Proteomes" id="UP000248857"/>
    </source>
</evidence>
<keyword evidence="6" id="KW-1185">Reference proteome</keyword>
<organism evidence="5 6">
    <name type="scientific">Acaryochloris thomasi RCC1774</name>
    <dbReference type="NCBI Taxonomy" id="1764569"/>
    <lineage>
        <taxon>Bacteria</taxon>
        <taxon>Bacillati</taxon>
        <taxon>Cyanobacteriota</taxon>
        <taxon>Cyanophyceae</taxon>
        <taxon>Acaryochloridales</taxon>
        <taxon>Acaryochloridaceae</taxon>
        <taxon>Acaryochloris</taxon>
        <taxon>Acaryochloris thomasi</taxon>
    </lineage>
</organism>
<feature type="signal peptide" evidence="4">
    <location>
        <begin position="1"/>
        <end position="25"/>
    </location>
</feature>
<dbReference type="Gene3D" id="2.40.10.10">
    <property type="entry name" value="Trypsin-like serine proteases"/>
    <property type="match status" value="2"/>
</dbReference>
<feature type="chain" id="PRO_5015994201" evidence="4">
    <location>
        <begin position="26"/>
        <end position="498"/>
    </location>
</feature>
<dbReference type="Gene3D" id="1.25.40.10">
    <property type="entry name" value="Tetratricopeptide repeat domain"/>
    <property type="match status" value="3"/>
</dbReference>
<reference evidence="5 6" key="1">
    <citation type="journal article" date="2018" name="Sci. Rep.">
        <title>A novel species of the marine cyanobacterium Acaryochloris with a unique pigment content and lifestyle.</title>
        <authorList>
            <person name="Partensky F."/>
            <person name="Six C."/>
            <person name="Ratin M."/>
            <person name="Garczarek L."/>
            <person name="Vaulot D."/>
            <person name="Probert I."/>
            <person name="Calteau A."/>
            <person name="Gourvil P."/>
            <person name="Marie D."/>
            <person name="Grebert T."/>
            <person name="Bouchier C."/>
            <person name="Le Panse S."/>
            <person name="Gachenot M."/>
            <person name="Rodriguez F."/>
            <person name="Garrido J.L."/>
        </authorList>
    </citation>
    <scope>NUCLEOTIDE SEQUENCE [LARGE SCALE GENOMIC DNA]</scope>
    <source>
        <strain evidence="5 6">RCC1774</strain>
    </source>
</reference>
<dbReference type="EMBL" id="PQWO01000006">
    <property type="protein sequence ID" value="PZD73176.1"/>
    <property type="molecule type" value="Genomic_DNA"/>
</dbReference>
<evidence type="ECO:0000256" key="3">
    <source>
        <dbReference type="PROSITE-ProRule" id="PRU00339"/>
    </source>
</evidence>
<evidence type="ECO:0000256" key="4">
    <source>
        <dbReference type="SAM" id="SignalP"/>
    </source>
</evidence>
<sequence length="498" mass="53876">MTFPTRLLAMLMVPAAVVCTQQAMALSPAEINAIAKGATVRLEGKASGSGVIIKRTGDVYTALTVAHLFASQKNITVVTSSGQSRTVSPSAIRLLPGLDLAIFQFASSQDYPVAKLGNSDQIKGKVYVAGYPLPTAALNESFYNLTTGTVTAKALRALENGYALLYSNTTLPGMNGGPVLDSEGRLVAIHGLTDTPEPIQKQSINPQIYTHTGFNLGIPINVFSSRISKAGLNLNPLPKEQPSSPPTADDYYVRGGAFLQRGDYKQALADYDQALQLRPNFAEAYSNRQKIYFWQGNYQRAVADGDRAVQLNPNLDTAYIFRGFAQAKLGNIQGQLADLDQAVTRAPKSAAAYSYRSYAHYLRSNYPLALADAERAVKLDAQSSWAYAVRGIVQSKLGRKQEALDDGSSAIQFDPGAVDGWFARAIIALNLNDYQNALSSVDQAIKLNPNFADAYVTRAEAHWRMGNRQDAIANLDKAIALDPNNVNTKRVRRSLGSS</sequence>
<protein>
    <submittedName>
        <fullName evidence="5">TPR repeat-containing protein YrrB</fullName>
    </submittedName>
</protein>
<dbReference type="InterPro" id="IPR019734">
    <property type="entry name" value="TPR_rpt"/>
</dbReference>